<gene>
    <name evidence="1" type="ORF">L3Q82_004543</name>
</gene>
<protein>
    <submittedName>
        <fullName evidence="1">Uncharacterized protein</fullName>
    </submittedName>
</protein>
<comment type="caution">
    <text evidence="1">The sequence shown here is derived from an EMBL/GenBank/DDBJ whole genome shotgun (WGS) entry which is preliminary data.</text>
</comment>
<dbReference type="EMBL" id="CM041551">
    <property type="protein sequence ID" value="KAI3354807.1"/>
    <property type="molecule type" value="Genomic_DNA"/>
</dbReference>
<proteinExistence type="predicted"/>
<evidence type="ECO:0000313" key="2">
    <source>
        <dbReference type="Proteomes" id="UP000831701"/>
    </source>
</evidence>
<evidence type="ECO:0000313" key="1">
    <source>
        <dbReference type="EMBL" id="KAI3354807.1"/>
    </source>
</evidence>
<reference evidence="1" key="1">
    <citation type="submission" date="2022-04" db="EMBL/GenBank/DDBJ databases">
        <title>Jade perch genome.</title>
        <authorList>
            <person name="Chao B."/>
        </authorList>
    </citation>
    <scope>NUCLEOTIDE SEQUENCE</scope>
    <source>
        <strain evidence="1">CB-2022</strain>
    </source>
</reference>
<name>A0ACB8VGL1_9TELE</name>
<dbReference type="Proteomes" id="UP000831701">
    <property type="component" value="Chromosome 21"/>
</dbReference>
<sequence length="91" mass="9606">MSLGWPGNASEGSPWKSWRKCLGLWPGCPDVISTSSTEVVFIEDLIGGADGMMGTNTVQSLMGPQADDTPWPSVGHARHSTYGQGTLLSVV</sequence>
<organism evidence="1 2">
    <name type="scientific">Scortum barcoo</name>
    <name type="common">barcoo grunter</name>
    <dbReference type="NCBI Taxonomy" id="214431"/>
    <lineage>
        <taxon>Eukaryota</taxon>
        <taxon>Metazoa</taxon>
        <taxon>Chordata</taxon>
        <taxon>Craniata</taxon>
        <taxon>Vertebrata</taxon>
        <taxon>Euteleostomi</taxon>
        <taxon>Actinopterygii</taxon>
        <taxon>Neopterygii</taxon>
        <taxon>Teleostei</taxon>
        <taxon>Neoteleostei</taxon>
        <taxon>Acanthomorphata</taxon>
        <taxon>Eupercaria</taxon>
        <taxon>Centrarchiformes</taxon>
        <taxon>Terapontoidei</taxon>
        <taxon>Terapontidae</taxon>
        <taxon>Scortum</taxon>
    </lineage>
</organism>
<accession>A0ACB8VGL1</accession>
<keyword evidence="2" id="KW-1185">Reference proteome</keyword>